<proteinExistence type="predicted"/>
<evidence type="ECO:0000313" key="1">
    <source>
        <dbReference type="EMBL" id="CAK5007920.1"/>
    </source>
</evidence>
<sequence>MGFFQLQLSASILIIFLSNNSIGLGSMLLNGFQGSVQVSSNSSGHLYSTSKPKLESK</sequence>
<gene>
    <name evidence="1" type="ORF">MENTE1834_LOCUS914</name>
</gene>
<evidence type="ECO:0000313" key="2">
    <source>
        <dbReference type="Proteomes" id="UP001497535"/>
    </source>
</evidence>
<name>A0ACB0XLT2_MELEN</name>
<keyword evidence="2" id="KW-1185">Reference proteome</keyword>
<reference evidence="1" key="1">
    <citation type="submission" date="2023-11" db="EMBL/GenBank/DDBJ databases">
        <authorList>
            <person name="Poullet M."/>
        </authorList>
    </citation>
    <scope>NUCLEOTIDE SEQUENCE</scope>
    <source>
        <strain evidence="1">E1834</strain>
    </source>
</reference>
<accession>A0ACB0XLT2</accession>
<dbReference type="Proteomes" id="UP001497535">
    <property type="component" value="Unassembled WGS sequence"/>
</dbReference>
<organism evidence="1 2">
    <name type="scientific">Meloidogyne enterolobii</name>
    <name type="common">Root-knot nematode worm</name>
    <name type="synonym">Meloidogyne mayaguensis</name>
    <dbReference type="NCBI Taxonomy" id="390850"/>
    <lineage>
        <taxon>Eukaryota</taxon>
        <taxon>Metazoa</taxon>
        <taxon>Ecdysozoa</taxon>
        <taxon>Nematoda</taxon>
        <taxon>Chromadorea</taxon>
        <taxon>Rhabditida</taxon>
        <taxon>Tylenchina</taxon>
        <taxon>Tylenchomorpha</taxon>
        <taxon>Tylenchoidea</taxon>
        <taxon>Meloidogynidae</taxon>
        <taxon>Meloidogyninae</taxon>
        <taxon>Meloidogyne</taxon>
    </lineage>
</organism>
<dbReference type="EMBL" id="CAVMJV010000001">
    <property type="protein sequence ID" value="CAK5007920.1"/>
    <property type="molecule type" value="Genomic_DNA"/>
</dbReference>
<comment type="caution">
    <text evidence="1">The sequence shown here is derived from an EMBL/GenBank/DDBJ whole genome shotgun (WGS) entry which is preliminary data.</text>
</comment>
<protein>
    <submittedName>
        <fullName evidence="1">Uncharacterized protein</fullName>
    </submittedName>
</protein>